<evidence type="ECO:0000256" key="1">
    <source>
        <dbReference type="SAM" id="MobiDB-lite"/>
    </source>
</evidence>
<protein>
    <submittedName>
        <fullName evidence="2">Uncharacterized protein</fullName>
    </submittedName>
</protein>
<evidence type="ECO:0000313" key="3">
    <source>
        <dbReference type="Proteomes" id="UP000765509"/>
    </source>
</evidence>
<evidence type="ECO:0000313" key="2">
    <source>
        <dbReference type="EMBL" id="MBW0592205.1"/>
    </source>
</evidence>
<dbReference type="AlphaFoldDB" id="A0A9Q3QCE7"/>
<comment type="caution">
    <text evidence="2">The sequence shown here is derived from an EMBL/GenBank/DDBJ whole genome shotgun (WGS) entry which is preliminary data.</text>
</comment>
<gene>
    <name evidence="2" type="ORF">O181_131920</name>
</gene>
<accession>A0A9Q3QCE7</accession>
<proteinExistence type="predicted"/>
<organism evidence="2 3">
    <name type="scientific">Austropuccinia psidii MF-1</name>
    <dbReference type="NCBI Taxonomy" id="1389203"/>
    <lineage>
        <taxon>Eukaryota</taxon>
        <taxon>Fungi</taxon>
        <taxon>Dikarya</taxon>
        <taxon>Basidiomycota</taxon>
        <taxon>Pucciniomycotina</taxon>
        <taxon>Pucciniomycetes</taxon>
        <taxon>Pucciniales</taxon>
        <taxon>Sphaerophragmiaceae</taxon>
        <taxon>Austropuccinia</taxon>
    </lineage>
</organism>
<sequence>MTIDCKNQVMDSGNHQRPPVTFKKSFPSQSGKNLTQLNGTQSVGTRTGAYMVLYTIMHHFSSEILWLWLQDSMMSFQIKSPNPLPHFKGIPQSFSLAIHGGYQKTI</sequence>
<feature type="region of interest" description="Disordered" evidence="1">
    <location>
        <begin position="1"/>
        <end position="40"/>
    </location>
</feature>
<dbReference type="EMBL" id="AVOT02147104">
    <property type="protein sequence ID" value="MBW0592205.1"/>
    <property type="molecule type" value="Genomic_DNA"/>
</dbReference>
<feature type="compositionally biased region" description="Polar residues" evidence="1">
    <location>
        <begin position="26"/>
        <end position="40"/>
    </location>
</feature>
<dbReference type="Proteomes" id="UP000765509">
    <property type="component" value="Unassembled WGS sequence"/>
</dbReference>
<reference evidence="2" key="1">
    <citation type="submission" date="2021-03" db="EMBL/GenBank/DDBJ databases">
        <title>Draft genome sequence of rust myrtle Austropuccinia psidii MF-1, a brazilian biotype.</title>
        <authorList>
            <person name="Quecine M.C."/>
            <person name="Pachon D.M.R."/>
            <person name="Bonatelli M.L."/>
            <person name="Correr F.H."/>
            <person name="Franceschini L.M."/>
            <person name="Leite T.F."/>
            <person name="Margarido G.R.A."/>
            <person name="Almeida C.A."/>
            <person name="Ferrarezi J.A."/>
            <person name="Labate C.A."/>
        </authorList>
    </citation>
    <scope>NUCLEOTIDE SEQUENCE</scope>
    <source>
        <strain evidence="2">MF-1</strain>
    </source>
</reference>
<keyword evidence="3" id="KW-1185">Reference proteome</keyword>
<name>A0A9Q3QCE7_9BASI</name>